<dbReference type="OrthoDB" id="7860307at2"/>
<dbReference type="STRING" id="633194.SAMN05421759_10442"/>
<evidence type="ECO:0000313" key="1">
    <source>
        <dbReference type="EMBL" id="SIS81915.1"/>
    </source>
</evidence>
<dbReference type="Pfam" id="PF10604">
    <property type="entry name" value="Polyketide_cyc2"/>
    <property type="match status" value="1"/>
</dbReference>
<reference evidence="2" key="1">
    <citation type="submission" date="2017-01" db="EMBL/GenBank/DDBJ databases">
        <authorList>
            <person name="Varghese N."/>
            <person name="Submissions S."/>
        </authorList>
    </citation>
    <scope>NUCLEOTIDE SEQUENCE [LARGE SCALE GENOMIC DNA]</scope>
    <source>
        <strain evidence="2">DSM 29430</strain>
    </source>
</reference>
<dbReference type="CDD" id="cd07812">
    <property type="entry name" value="SRPBCC"/>
    <property type="match status" value="1"/>
</dbReference>
<organism evidence="1 2">
    <name type="scientific">Roseivivax lentus</name>
    <dbReference type="NCBI Taxonomy" id="633194"/>
    <lineage>
        <taxon>Bacteria</taxon>
        <taxon>Pseudomonadati</taxon>
        <taxon>Pseudomonadota</taxon>
        <taxon>Alphaproteobacteria</taxon>
        <taxon>Rhodobacterales</taxon>
        <taxon>Roseobacteraceae</taxon>
        <taxon>Roseivivax</taxon>
    </lineage>
</organism>
<dbReference type="Gene3D" id="3.30.530.20">
    <property type="match status" value="1"/>
</dbReference>
<dbReference type="SUPFAM" id="SSF55961">
    <property type="entry name" value="Bet v1-like"/>
    <property type="match status" value="1"/>
</dbReference>
<dbReference type="InterPro" id="IPR023393">
    <property type="entry name" value="START-like_dom_sf"/>
</dbReference>
<dbReference type="AlphaFoldDB" id="A0A1N7M738"/>
<dbReference type="Proteomes" id="UP000186684">
    <property type="component" value="Unassembled WGS sequence"/>
</dbReference>
<dbReference type="EMBL" id="FTOQ01000004">
    <property type="protein sequence ID" value="SIS81915.1"/>
    <property type="molecule type" value="Genomic_DNA"/>
</dbReference>
<keyword evidence="2" id="KW-1185">Reference proteome</keyword>
<gene>
    <name evidence="1" type="ORF">SAMN05421759_10442</name>
</gene>
<dbReference type="InterPro" id="IPR019587">
    <property type="entry name" value="Polyketide_cyclase/dehydratase"/>
</dbReference>
<name>A0A1N7M738_9RHOB</name>
<proteinExistence type="predicted"/>
<protein>
    <submittedName>
        <fullName evidence="1">Polyketide cyclase / dehydrase and lipid transport</fullName>
    </submittedName>
</protein>
<accession>A0A1N7M738</accession>
<evidence type="ECO:0000313" key="2">
    <source>
        <dbReference type="Proteomes" id="UP000186684"/>
    </source>
</evidence>
<sequence length="154" mass="17526">MEFSHKEDIEAPLERVFEEISDFDQIERSVMRRGIEVSRSDAQEAVGEGMSWRARFTFRGKARDADIRLVRYEPPTLMVFESKSGGLETRSVVECVALSRSRTRISVDVALTPKTLSARLIVQSMKLAKGKIDRKFRARMADAASELERRTKSA</sequence>
<dbReference type="RefSeq" id="WP_076447261.1">
    <property type="nucleotide sequence ID" value="NZ_FTOQ01000004.1"/>
</dbReference>